<comment type="pathway">
    <text evidence="4">Lipid metabolism.</text>
</comment>
<feature type="compositionally biased region" description="Basic and acidic residues" evidence="19">
    <location>
        <begin position="85"/>
        <end position="95"/>
    </location>
</feature>
<evidence type="ECO:0000256" key="8">
    <source>
        <dbReference type="ARBA" id="ARBA00022516"/>
    </source>
</evidence>
<keyword evidence="13" id="KW-0443">Lipid metabolism</keyword>
<evidence type="ECO:0000313" key="21">
    <source>
        <dbReference type="Proteomes" id="UP000011096"/>
    </source>
</evidence>
<keyword evidence="17" id="KW-1208">Phospholipid metabolism</keyword>
<evidence type="ECO:0000256" key="10">
    <source>
        <dbReference type="ARBA" id="ARBA00022695"/>
    </source>
</evidence>
<dbReference type="AlphaFoldDB" id="A0A7J6IIH0"/>
<evidence type="ECO:0000256" key="3">
    <source>
        <dbReference type="ARBA" id="ARBA00005119"/>
    </source>
</evidence>
<organism evidence="20 21">
    <name type="scientific">Colletotrichum fructicola (strain Nara gc5)</name>
    <name type="common">Anthracnose fungus</name>
    <name type="synonym">Colletotrichum gloeosporioides (strain Nara gc5)</name>
    <dbReference type="NCBI Taxonomy" id="1213859"/>
    <lineage>
        <taxon>Eukaryota</taxon>
        <taxon>Fungi</taxon>
        <taxon>Dikarya</taxon>
        <taxon>Ascomycota</taxon>
        <taxon>Pezizomycotina</taxon>
        <taxon>Sordariomycetes</taxon>
        <taxon>Hypocreomycetidae</taxon>
        <taxon>Glomerellales</taxon>
        <taxon>Glomerellaceae</taxon>
        <taxon>Colletotrichum</taxon>
        <taxon>Colletotrichum gloeosporioides species complex</taxon>
    </lineage>
</organism>
<dbReference type="UniPathway" id="UPA00557">
    <property type="reaction ID" value="UER00614"/>
</dbReference>
<evidence type="ECO:0000256" key="1">
    <source>
        <dbReference type="ARBA" id="ARBA00001946"/>
    </source>
</evidence>
<protein>
    <recommendedName>
        <fullName evidence="7">Phosphatidate cytidylyltransferase, mitochondrial</fullName>
        <ecNumber evidence="6">2.7.7.41</ecNumber>
    </recommendedName>
    <alternativeName>
        <fullName evidence="18">CDP-diacylglycerol synthase</fullName>
    </alternativeName>
</protein>
<keyword evidence="10 20" id="KW-0548">Nucleotidyltransferase</keyword>
<comment type="pathway">
    <text evidence="3">Phospholipid metabolism; CDP-diacylglycerol biosynthesis; CDP-diacylglycerol from sn-glycerol 3-phosphate: step 3/3.</text>
</comment>
<dbReference type="GO" id="GO:0032049">
    <property type="term" value="P:cardiolipin biosynthetic process"/>
    <property type="evidence" value="ECO:0007669"/>
    <property type="project" value="InterPro"/>
</dbReference>
<dbReference type="OrthoDB" id="341477at2759"/>
<evidence type="ECO:0000256" key="12">
    <source>
        <dbReference type="ARBA" id="ARBA00022842"/>
    </source>
</evidence>
<dbReference type="EC" id="2.7.7.41" evidence="6"/>
<evidence type="ECO:0000256" key="17">
    <source>
        <dbReference type="ARBA" id="ARBA00023264"/>
    </source>
</evidence>
<dbReference type="EMBL" id="ANPB02000010">
    <property type="protein sequence ID" value="KAF4475246.1"/>
    <property type="molecule type" value="Genomic_DNA"/>
</dbReference>
<dbReference type="GO" id="GO:0005743">
    <property type="term" value="C:mitochondrial inner membrane"/>
    <property type="evidence" value="ECO:0007669"/>
    <property type="project" value="UniProtKB-SubCell"/>
</dbReference>
<keyword evidence="15" id="KW-0472">Membrane</keyword>
<proteinExistence type="inferred from homology"/>
<dbReference type="Proteomes" id="UP000011096">
    <property type="component" value="Unassembled WGS sequence"/>
</dbReference>
<evidence type="ECO:0000256" key="4">
    <source>
        <dbReference type="ARBA" id="ARBA00005189"/>
    </source>
</evidence>
<keyword evidence="16" id="KW-0594">Phospholipid biosynthesis</keyword>
<dbReference type="InParanoid" id="A0A7J6IIH0"/>
<evidence type="ECO:0000256" key="15">
    <source>
        <dbReference type="ARBA" id="ARBA00023136"/>
    </source>
</evidence>
<evidence type="ECO:0000256" key="5">
    <source>
        <dbReference type="ARBA" id="ARBA00005458"/>
    </source>
</evidence>
<accession>A0A7J6IIH0</accession>
<sequence length="537" mass="61324">MTMSRLMLQPLRAVPYHSLRSVASSTIAVTPAWSARWYSSNEDDKKGDPAKEADKKENKLKEEEKEDSPPAYTHHGSTINFNWAREAEKARKKEGPTISEDNWEDHGDAKIEEFDQLPYKDFGINQHMEVNAEFKKVLTNVVREFRAPVMYAMAYGSGVFPQSKTSRSVTDEEFRTVHPKPTSSLMEVQKGGPKMIDFIFGVTHTQHWHSLNMRQHRNHYSGLASFGSGLVSTFQDRWGAGVYFNPYVTKNGMLIKYGVTSIDNLCTDLSTWNNLYLAGRLQKPVKILRDHPRVRLANQANLLAAVRTALLLLPPKFTEKELYSTIARISYLGDPRMALPTENKSKISNIVDNNMVSFRKLYGPLLNTLPNIDYSEGADQQAKHISDPEYDGAMHQDMDPVKRGNMVRRLPKAFRSRLYFQYQKKFMVPAADFKAMMDASKNEDDVSYKRREGGGFEQRIVQDDPEELQKYIRKVIKQTVNWPATAQSIKGFFTAGVGRSIRYMSEKWTKYNEGKAKAKAEEQKKADEDAEKTKKSG</sequence>
<feature type="compositionally biased region" description="Basic and acidic residues" evidence="19">
    <location>
        <begin position="42"/>
        <end position="63"/>
    </location>
</feature>
<dbReference type="PANTHER" id="PTHR13619:SF0">
    <property type="entry name" value="PHOSPHATIDATE CYTIDYLYLTRANSFERASE, MITOCHONDRIAL"/>
    <property type="match status" value="1"/>
</dbReference>
<keyword evidence="8" id="KW-0444">Lipid biosynthesis</keyword>
<dbReference type="Pfam" id="PF09139">
    <property type="entry name" value="Tam41_Mmp37"/>
    <property type="match status" value="1"/>
</dbReference>
<reference evidence="20 21" key="1">
    <citation type="submission" date="2012-08" db="EMBL/GenBank/DDBJ databases">
        <authorList>
            <person name="Gan P.H.P."/>
            <person name="Ikeda K."/>
            <person name="Irieda H."/>
            <person name="Narusaka M."/>
            <person name="O'Connell R.J."/>
            <person name="Narusaka Y."/>
            <person name="Takano Y."/>
            <person name="Kubo Y."/>
            <person name="Shirasu K."/>
        </authorList>
    </citation>
    <scope>NUCLEOTIDE SEQUENCE [LARGE SCALE GENOMIC DNA]</scope>
    <source>
        <strain evidence="20 21">Nara gc5</strain>
    </source>
</reference>
<comment type="similarity">
    <text evidence="5">Belongs to the TAM41 family.</text>
</comment>
<evidence type="ECO:0000256" key="9">
    <source>
        <dbReference type="ARBA" id="ARBA00022679"/>
    </source>
</evidence>
<evidence type="ECO:0000256" key="19">
    <source>
        <dbReference type="SAM" id="MobiDB-lite"/>
    </source>
</evidence>
<keyword evidence="12" id="KW-0460">Magnesium</keyword>
<dbReference type="GO" id="GO:0016024">
    <property type="term" value="P:CDP-diacylglycerol biosynthetic process"/>
    <property type="evidence" value="ECO:0007669"/>
    <property type="project" value="UniProtKB-UniPathway"/>
</dbReference>
<dbReference type="GO" id="GO:0004605">
    <property type="term" value="F:phosphatidate cytidylyltransferase activity"/>
    <property type="evidence" value="ECO:0007669"/>
    <property type="project" value="UniProtKB-EC"/>
</dbReference>
<evidence type="ECO:0000256" key="13">
    <source>
        <dbReference type="ARBA" id="ARBA00023098"/>
    </source>
</evidence>
<evidence type="ECO:0000256" key="18">
    <source>
        <dbReference type="ARBA" id="ARBA00029893"/>
    </source>
</evidence>
<dbReference type="PANTHER" id="PTHR13619">
    <property type="entry name" value="PHOSPHATIDATE CYTIDYLYLTRANSFERASE, MITOCHONDRIAL"/>
    <property type="match status" value="1"/>
</dbReference>
<dbReference type="GeneID" id="43610497"/>
<keyword evidence="21" id="KW-1185">Reference proteome</keyword>
<reference evidence="20 21" key="2">
    <citation type="submission" date="2020-04" db="EMBL/GenBank/DDBJ databases">
        <title>Genome sequencing and assembly of multiple isolates from the Colletotrichum gloeosporioides species complex.</title>
        <authorList>
            <person name="Gan P."/>
            <person name="Shirasu K."/>
        </authorList>
    </citation>
    <scope>NUCLEOTIDE SEQUENCE [LARGE SCALE GENOMIC DNA]</scope>
    <source>
        <strain evidence="20 21">Nara gc5</strain>
    </source>
</reference>
<comment type="subcellular location">
    <subcellularLocation>
        <location evidence="2">Mitochondrion inner membrane</location>
        <topology evidence="2">Peripheral membrane protein</topology>
        <orientation evidence="2">Matrix side</orientation>
    </subcellularLocation>
</comment>
<evidence type="ECO:0000256" key="14">
    <source>
        <dbReference type="ARBA" id="ARBA00023128"/>
    </source>
</evidence>
<dbReference type="RefSeq" id="XP_031877108.1">
    <property type="nucleotide sequence ID" value="XM_032026357.1"/>
</dbReference>
<evidence type="ECO:0000256" key="16">
    <source>
        <dbReference type="ARBA" id="ARBA00023209"/>
    </source>
</evidence>
<evidence type="ECO:0000256" key="2">
    <source>
        <dbReference type="ARBA" id="ARBA00004443"/>
    </source>
</evidence>
<keyword evidence="9 20" id="KW-0808">Transferase</keyword>
<evidence type="ECO:0000256" key="11">
    <source>
        <dbReference type="ARBA" id="ARBA00022792"/>
    </source>
</evidence>
<feature type="region of interest" description="Disordered" evidence="19">
    <location>
        <begin position="513"/>
        <end position="537"/>
    </location>
</feature>
<keyword evidence="11" id="KW-0999">Mitochondrion inner membrane</keyword>
<feature type="region of interest" description="Disordered" evidence="19">
    <location>
        <begin position="39"/>
        <end position="107"/>
    </location>
</feature>
<evidence type="ECO:0000256" key="7">
    <source>
        <dbReference type="ARBA" id="ARBA00018337"/>
    </source>
</evidence>
<comment type="cofactor">
    <cofactor evidence="1">
        <name>Mg(2+)</name>
        <dbReference type="ChEBI" id="CHEBI:18420"/>
    </cofactor>
</comment>
<dbReference type="PIRSF" id="PIRSF028840">
    <property type="entry name" value="Mmp37"/>
    <property type="match status" value="1"/>
</dbReference>
<evidence type="ECO:0000313" key="20">
    <source>
        <dbReference type="EMBL" id="KAF4475246.1"/>
    </source>
</evidence>
<name>A0A7J6IIH0_COLFN</name>
<gene>
    <name evidence="20" type="ORF">CGGC5_v016273</name>
</gene>
<evidence type="ECO:0000256" key="6">
    <source>
        <dbReference type="ARBA" id="ARBA00012487"/>
    </source>
</evidence>
<dbReference type="InterPro" id="IPR015222">
    <property type="entry name" value="Tam41"/>
</dbReference>
<comment type="caution">
    <text evidence="20">The sequence shown here is derived from an EMBL/GenBank/DDBJ whole genome shotgun (WGS) entry which is preliminary data.</text>
</comment>
<keyword evidence="14" id="KW-0496">Mitochondrion</keyword>